<name>A0ABD0LKP1_9CAEN</name>
<evidence type="ECO:0000313" key="2">
    <source>
        <dbReference type="EMBL" id="KAK7499988.1"/>
    </source>
</evidence>
<organism evidence="2 3">
    <name type="scientific">Batillaria attramentaria</name>
    <dbReference type="NCBI Taxonomy" id="370345"/>
    <lineage>
        <taxon>Eukaryota</taxon>
        <taxon>Metazoa</taxon>
        <taxon>Spiralia</taxon>
        <taxon>Lophotrochozoa</taxon>
        <taxon>Mollusca</taxon>
        <taxon>Gastropoda</taxon>
        <taxon>Caenogastropoda</taxon>
        <taxon>Sorbeoconcha</taxon>
        <taxon>Cerithioidea</taxon>
        <taxon>Batillariidae</taxon>
        <taxon>Batillaria</taxon>
    </lineage>
</organism>
<evidence type="ECO:0000259" key="1">
    <source>
        <dbReference type="Pfam" id="PF20700"/>
    </source>
</evidence>
<dbReference type="Proteomes" id="UP001519460">
    <property type="component" value="Unassembled WGS sequence"/>
</dbReference>
<protein>
    <recommendedName>
        <fullName evidence="1">Mutator-like transposase domain-containing protein</fullName>
    </recommendedName>
</protein>
<comment type="caution">
    <text evidence="2">The sequence shown here is derived from an EMBL/GenBank/DDBJ whole genome shotgun (WGS) entry which is preliminary data.</text>
</comment>
<evidence type="ECO:0000313" key="3">
    <source>
        <dbReference type="Proteomes" id="UP001519460"/>
    </source>
</evidence>
<proteinExistence type="predicted"/>
<dbReference type="InterPro" id="IPR049012">
    <property type="entry name" value="Mutator_transp_dom"/>
</dbReference>
<keyword evidence="3" id="KW-1185">Reference proteome</keyword>
<dbReference type="AlphaFoldDB" id="A0ABD0LKP1"/>
<gene>
    <name evidence="2" type="ORF">BaRGS_00008836</name>
</gene>
<accession>A0ABD0LKP1</accession>
<sequence>MAEETDDNVRNIDASGDGTWVTRGHTSAVGVARTIGCVSGNVLDTGVKSTVCKSCDAWKKRDHNTASYRRWEASHAPHCTLSHEGSSRIMHIIRHIWYNEVNKDYL</sequence>
<reference evidence="2 3" key="1">
    <citation type="journal article" date="2023" name="Sci. Data">
        <title>Genome assembly of the Korean intertidal mud-creeper Batillaria attramentaria.</title>
        <authorList>
            <person name="Patra A.K."/>
            <person name="Ho P.T."/>
            <person name="Jun S."/>
            <person name="Lee S.J."/>
            <person name="Kim Y."/>
            <person name="Won Y.J."/>
        </authorList>
    </citation>
    <scope>NUCLEOTIDE SEQUENCE [LARGE SCALE GENOMIC DNA]</scope>
    <source>
        <strain evidence="2">Wonlab-2016</strain>
    </source>
</reference>
<dbReference type="EMBL" id="JACVVK020000040">
    <property type="protein sequence ID" value="KAK7499988.1"/>
    <property type="molecule type" value="Genomic_DNA"/>
</dbReference>
<feature type="domain" description="Mutator-like transposase" evidence="1">
    <location>
        <begin position="4"/>
        <end position="90"/>
    </location>
</feature>
<dbReference type="Pfam" id="PF20700">
    <property type="entry name" value="Mutator"/>
    <property type="match status" value="1"/>
</dbReference>